<reference evidence="8 9" key="1">
    <citation type="journal article" date="2024" name="Insects">
        <title>An Improved Chromosome-Level Genome Assembly of the Firefly Pyrocoelia pectoralis.</title>
        <authorList>
            <person name="Fu X."/>
            <person name="Meyer-Rochow V.B."/>
            <person name="Ballantyne L."/>
            <person name="Zhu X."/>
        </authorList>
    </citation>
    <scope>NUCLEOTIDE SEQUENCE [LARGE SCALE GENOMIC DNA]</scope>
    <source>
        <strain evidence="8">XCY_ONT2</strain>
    </source>
</reference>
<dbReference type="InterPro" id="IPR007052">
    <property type="entry name" value="CS_dom"/>
</dbReference>
<evidence type="ECO:0000256" key="6">
    <source>
        <dbReference type="ARBA" id="ARBA00030427"/>
    </source>
</evidence>
<comment type="subcellular location">
    <subcellularLocation>
        <location evidence="1">Cytoplasm</location>
    </subcellularLocation>
</comment>
<protein>
    <recommendedName>
        <fullName evidence="3">Nuclear migration protein nudC</fullName>
    </recommendedName>
    <alternativeName>
        <fullName evidence="6">Nuclear distribution protein C homolog</fullName>
    </alternativeName>
</protein>
<dbReference type="PANTHER" id="PTHR12356">
    <property type="entry name" value="NUCLEAR MOVEMENT PROTEIN NUDC"/>
    <property type="match status" value="1"/>
</dbReference>
<keyword evidence="4" id="KW-0963">Cytoplasm</keyword>
<comment type="similarity">
    <text evidence="2">Belongs to the nudC family.</text>
</comment>
<evidence type="ECO:0000256" key="2">
    <source>
        <dbReference type="ARBA" id="ARBA00010513"/>
    </source>
</evidence>
<name>A0AAN7V3C0_9COLE</name>
<evidence type="ECO:0000313" key="9">
    <source>
        <dbReference type="Proteomes" id="UP001329430"/>
    </source>
</evidence>
<evidence type="ECO:0000256" key="4">
    <source>
        <dbReference type="ARBA" id="ARBA00022490"/>
    </source>
</evidence>
<evidence type="ECO:0000313" key="8">
    <source>
        <dbReference type="EMBL" id="KAK5641415.1"/>
    </source>
</evidence>
<dbReference type="GO" id="GO:0051082">
    <property type="term" value="F:unfolded protein binding"/>
    <property type="evidence" value="ECO:0007669"/>
    <property type="project" value="TreeGrafter"/>
</dbReference>
<dbReference type="InterPro" id="IPR025934">
    <property type="entry name" value="NudC_N_dom"/>
</dbReference>
<dbReference type="AlphaFoldDB" id="A0AAN7V3C0"/>
<dbReference type="Proteomes" id="UP001329430">
    <property type="component" value="Chromosome 7"/>
</dbReference>
<dbReference type="Pfam" id="PF14050">
    <property type="entry name" value="Nudc_N"/>
    <property type="match status" value="1"/>
</dbReference>
<dbReference type="GO" id="GO:0005737">
    <property type="term" value="C:cytoplasm"/>
    <property type="evidence" value="ECO:0007669"/>
    <property type="project" value="UniProtKB-SubCell"/>
</dbReference>
<keyword evidence="9" id="KW-1185">Reference proteome</keyword>
<dbReference type="InterPro" id="IPR008978">
    <property type="entry name" value="HSP20-like_chaperone"/>
</dbReference>
<gene>
    <name evidence="8" type="ORF">RI129_009962</name>
</gene>
<evidence type="ECO:0000256" key="5">
    <source>
        <dbReference type="ARBA" id="ARBA00022553"/>
    </source>
</evidence>
<dbReference type="EMBL" id="JAVRBK010000007">
    <property type="protein sequence ID" value="KAK5641415.1"/>
    <property type="molecule type" value="Genomic_DNA"/>
</dbReference>
<dbReference type="GO" id="GO:0006457">
    <property type="term" value="P:protein folding"/>
    <property type="evidence" value="ECO:0007669"/>
    <property type="project" value="TreeGrafter"/>
</dbReference>
<dbReference type="Pfam" id="PF04969">
    <property type="entry name" value="CS"/>
    <property type="match status" value="1"/>
</dbReference>
<comment type="caution">
    <text evidence="8">The sequence shown here is derived from an EMBL/GenBank/DDBJ whole genome shotgun (WGS) entry which is preliminary data.</text>
</comment>
<organism evidence="8 9">
    <name type="scientific">Pyrocoelia pectoralis</name>
    <dbReference type="NCBI Taxonomy" id="417401"/>
    <lineage>
        <taxon>Eukaryota</taxon>
        <taxon>Metazoa</taxon>
        <taxon>Ecdysozoa</taxon>
        <taxon>Arthropoda</taxon>
        <taxon>Hexapoda</taxon>
        <taxon>Insecta</taxon>
        <taxon>Pterygota</taxon>
        <taxon>Neoptera</taxon>
        <taxon>Endopterygota</taxon>
        <taxon>Coleoptera</taxon>
        <taxon>Polyphaga</taxon>
        <taxon>Elateriformia</taxon>
        <taxon>Elateroidea</taxon>
        <taxon>Lampyridae</taxon>
        <taxon>Lampyrinae</taxon>
        <taxon>Pyrocoelia</taxon>
    </lineage>
</organism>
<keyword evidence="5" id="KW-0597">Phosphoprotein</keyword>
<evidence type="ECO:0000256" key="3">
    <source>
        <dbReference type="ARBA" id="ARBA00017641"/>
    </source>
</evidence>
<feature type="domain" description="CS" evidence="7">
    <location>
        <begin position="110"/>
        <end position="198"/>
    </location>
</feature>
<dbReference type="Gene3D" id="2.60.40.790">
    <property type="match status" value="1"/>
</dbReference>
<proteinExistence type="inferred from homology"/>
<accession>A0AAN7V3C0</accession>
<dbReference type="PANTHER" id="PTHR12356:SF3">
    <property type="entry name" value="NUCLEAR MIGRATION PROTEIN NUDC"/>
    <property type="match status" value="1"/>
</dbReference>
<evidence type="ECO:0000259" key="7">
    <source>
        <dbReference type="PROSITE" id="PS51203"/>
    </source>
</evidence>
<sequence>MEDIIFDDNLFSILKECHTLPNFLNIIFGFLKRRTDFYCIAPDPKSTIGLPEGWAEYFVKEAFFKWKSKDTPQELLHHDSSITPKDPICNNSRTQEQTSNFSASESYNGAVYENYTWSQTIGEVNVIVRLPEDCTAKDVNVSIQSQKILVKHKKSNSTLIEGELCQKIKCNDAIWSLDKRKLDIHLDKSSEMWWDCLVKTEPKLDISKIDCSRPFDELSEETQAQIEELTWNQERKLLGLPTSEEISMRKKLTKAFNAEGSPFKEVDPNTVIIE</sequence>
<dbReference type="SUPFAM" id="SSF49764">
    <property type="entry name" value="HSP20-like chaperones"/>
    <property type="match status" value="1"/>
</dbReference>
<dbReference type="InterPro" id="IPR037898">
    <property type="entry name" value="NudC_fam"/>
</dbReference>
<dbReference type="PROSITE" id="PS51203">
    <property type="entry name" value="CS"/>
    <property type="match status" value="1"/>
</dbReference>
<evidence type="ECO:0000256" key="1">
    <source>
        <dbReference type="ARBA" id="ARBA00004496"/>
    </source>
</evidence>
<dbReference type="CDD" id="cd06467">
    <property type="entry name" value="p23_NUDC_like"/>
    <property type="match status" value="1"/>
</dbReference>